<dbReference type="InterPro" id="IPR012291">
    <property type="entry name" value="CBM2_carb-bd_dom_sf"/>
</dbReference>
<dbReference type="GO" id="GO:0008236">
    <property type="term" value="F:serine-type peptidase activity"/>
    <property type="evidence" value="ECO:0007669"/>
    <property type="project" value="InterPro"/>
</dbReference>
<evidence type="ECO:0000259" key="1">
    <source>
        <dbReference type="PROSITE" id="PS51173"/>
    </source>
</evidence>
<accession>F1T8N2</accession>
<dbReference type="EMBL" id="ACXX02000002">
    <property type="protein sequence ID" value="EGD48864.1"/>
    <property type="molecule type" value="Genomic_DNA"/>
</dbReference>
<dbReference type="InterPro" id="IPR008965">
    <property type="entry name" value="CBM2/CBM3_carb-bd_dom_sf"/>
</dbReference>
<keyword evidence="3" id="KW-1185">Reference proteome</keyword>
<dbReference type="GO" id="GO:0004553">
    <property type="term" value="F:hydrolase activity, hydrolyzing O-glycosyl compounds"/>
    <property type="evidence" value="ECO:0007669"/>
    <property type="project" value="InterPro"/>
</dbReference>
<proteinExistence type="predicted"/>
<dbReference type="GO" id="GO:0005975">
    <property type="term" value="P:carbohydrate metabolic process"/>
    <property type="evidence" value="ECO:0007669"/>
    <property type="project" value="InterPro"/>
</dbReference>
<dbReference type="InterPro" id="IPR029058">
    <property type="entry name" value="AB_hydrolase_fold"/>
</dbReference>
<dbReference type="eggNOG" id="COG1073">
    <property type="taxonomic scope" value="Bacteria"/>
</dbReference>
<dbReference type="Pfam" id="PF00326">
    <property type="entry name" value="Peptidase_S9"/>
    <property type="match status" value="1"/>
</dbReference>
<dbReference type="STRING" id="588581.Cpap_3290"/>
<dbReference type="RefSeq" id="WP_004616875.1">
    <property type="nucleotide sequence ID" value="NZ_ACXX02000002.1"/>
</dbReference>
<evidence type="ECO:0000313" key="3">
    <source>
        <dbReference type="Proteomes" id="UP000003860"/>
    </source>
</evidence>
<dbReference type="InterPro" id="IPR001375">
    <property type="entry name" value="Peptidase_S9_cat"/>
</dbReference>
<dbReference type="GO" id="GO:0006508">
    <property type="term" value="P:proteolysis"/>
    <property type="evidence" value="ECO:0007669"/>
    <property type="project" value="InterPro"/>
</dbReference>
<dbReference type="Proteomes" id="UP000003860">
    <property type="component" value="Unassembled WGS sequence"/>
</dbReference>
<reference evidence="2" key="2">
    <citation type="submission" date="2011-01" db="EMBL/GenBank/DDBJ databases">
        <title>The Non-contiguous Finished genome of Clostridium papyrosolvens.</title>
        <authorList>
            <person name="Lucas S."/>
            <person name="Copeland A."/>
            <person name="Lapidus A."/>
            <person name="Cheng J.-F."/>
            <person name="Goodwin L."/>
            <person name="Pitluck S."/>
            <person name="Misra M."/>
            <person name="Chertkov O."/>
            <person name="Detter J.C."/>
            <person name="Han C."/>
            <person name="Tapia R."/>
            <person name="Land M."/>
            <person name="Hauser L."/>
            <person name="Kyrpides N."/>
            <person name="Ivanova N."/>
            <person name="Pagani I."/>
            <person name="Mouttaki H."/>
            <person name="He Z."/>
            <person name="Zhou J."/>
            <person name="Hemme C.L."/>
            <person name="Woyke T."/>
        </authorList>
    </citation>
    <scope>NUCLEOTIDE SEQUENCE [LARGE SCALE GENOMIC DNA]</scope>
    <source>
        <strain evidence="2">DSM 2782</strain>
    </source>
</reference>
<dbReference type="PANTHER" id="PTHR12277">
    <property type="entry name" value="ALPHA/BETA HYDROLASE DOMAIN-CONTAINING PROTEIN"/>
    <property type="match status" value="1"/>
</dbReference>
<name>F1T8N2_9FIRM</name>
<dbReference type="InterPro" id="IPR001919">
    <property type="entry name" value="CBD2"/>
</dbReference>
<dbReference type="SMART" id="SM00637">
    <property type="entry name" value="CBD_II"/>
    <property type="match status" value="1"/>
</dbReference>
<dbReference type="Pfam" id="PF00553">
    <property type="entry name" value="CBM_2"/>
    <property type="match status" value="1"/>
</dbReference>
<comment type="caution">
    <text evidence="2">The sequence shown here is derived from an EMBL/GenBank/DDBJ whole genome shotgun (WGS) entry which is preliminary data.</text>
</comment>
<feature type="domain" description="CBM2" evidence="1">
    <location>
        <begin position="26"/>
        <end position="135"/>
    </location>
</feature>
<reference evidence="2" key="1">
    <citation type="submission" date="2009-07" db="EMBL/GenBank/DDBJ databases">
        <authorList>
            <consortium name="US DOE Joint Genome Institute (JGI-PGF)"/>
            <person name="Lucas S."/>
            <person name="Copeland A."/>
            <person name="Lapidus A."/>
            <person name="Glavina del Rio T."/>
            <person name="Tice H."/>
            <person name="Bruce D."/>
            <person name="Goodwin L."/>
            <person name="Pitluck S."/>
            <person name="Larimer F."/>
            <person name="Land M.L."/>
            <person name="Mouttaki H."/>
            <person name="He Z."/>
            <person name="Zhou J."/>
            <person name="Hemme C.L."/>
        </authorList>
    </citation>
    <scope>NUCLEOTIDE SEQUENCE [LARGE SCALE GENOMIC DNA]</scope>
    <source>
        <strain evidence="2">DSM 2782</strain>
    </source>
</reference>
<dbReference type="SUPFAM" id="SSF53474">
    <property type="entry name" value="alpha/beta-Hydrolases"/>
    <property type="match status" value="1"/>
</dbReference>
<organism evidence="2 3">
    <name type="scientific">Ruminiclostridium papyrosolvens DSM 2782</name>
    <dbReference type="NCBI Taxonomy" id="588581"/>
    <lineage>
        <taxon>Bacteria</taxon>
        <taxon>Bacillati</taxon>
        <taxon>Bacillota</taxon>
        <taxon>Clostridia</taxon>
        <taxon>Eubacteriales</taxon>
        <taxon>Oscillospiraceae</taxon>
        <taxon>Ruminiclostridium</taxon>
    </lineage>
</organism>
<sequence>MKKMVTGKVVCFILVITLLLTLLVPVVYADSDYEVKYTTMSEWDSAFQGQIEIVNKSNKELDQWKIEFDWDKIISQIWNARLERNEGGHYIIRSEAYNQIIPPGGKLSFGFLGTNGQNISDPTNYSVTDIYDELAKKDLEWQNYLGIMQGTAFQKSWADGMVTATTSFESDEPFRIGYEIIEKNPVEKYIQARYENVEIPTKDGIKLKGIFFPVSCPKGTIIMLHGRGSTALWEVPKLKFLLDNSYQILVYNSRSWNYHTTPEKYIGLMKNDLDDIGCSIDYLKGRYDVDKSKIGIYGFSYGANKALMETALRSDVKVLISDGATQNIPTYSEYFTWERIGQDFLNIYEDKFGQGSASLGIDFFPSIFTNALSSINIPVLFIQGLNDTSVPVEDVEVLYNSANAPKDKIILPQSGHCNGDLTEDKTLYESKILDFLNTYLN</sequence>
<gene>
    <name evidence="2" type="ORF">Cpap_3290</name>
</gene>
<dbReference type="Gene3D" id="2.60.40.290">
    <property type="match status" value="1"/>
</dbReference>
<evidence type="ECO:0000313" key="2">
    <source>
        <dbReference type="EMBL" id="EGD48864.1"/>
    </source>
</evidence>
<dbReference type="eggNOG" id="COG4305">
    <property type="taxonomic scope" value="Bacteria"/>
</dbReference>
<dbReference type="PROSITE" id="PS51173">
    <property type="entry name" value="CBM2"/>
    <property type="match status" value="1"/>
</dbReference>
<dbReference type="AlphaFoldDB" id="F1T8N2"/>
<dbReference type="GO" id="GO:0030247">
    <property type="term" value="F:polysaccharide binding"/>
    <property type="evidence" value="ECO:0007669"/>
    <property type="project" value="UniProtKB-UniRule"/>
</dbReference>
<dbReference type="PANTHER" id="PTHR12277:SF81">
    <property type="entry name" value="PROTEIN ABHD13"/>
    <property type="match status" value="1"/>
</dbReference>
<dbReference type="SUPFAM" id="SSF49384">
    <property type="entry name" value="Carbohydrate-binding domain"/>
    <property type="match status" value="1"/>
</dbReference>
<dbReference type="Gene3D" id="3.40.50.1820">
    <property type="entry name" value="alpha/beta hydrolase"/>
    <property type="match status" value="1"/>
</dbReference>
<protein>
    <submittedName>
        <fullName evidence="2">Cellulose-binding family II</fullName>
    </submittedName>
</protein>